<dbReference type="Proteomes" id="UP001152799">
    <property type="component" value="Chromosome 12"/>
</dbReference>
<evidence type="ECO:0000313" key="3">
    <source>
        <dbReference type="Proteomes" id="UP001152799"/>
    </source>
</evidence>
<sequence length="406" mass="46156">MSSVNEVRLATFMKAYKFSDTQEQLKLQSTSFDGSILPPCKVELQQQIQRAIYISSVWCNAHFQHPTLLSPTDCGWQEVDNKLEFLWFEGDQLPTSISDIIIDKVSETNDAGNNNIFCSEYNMPHFWIKKTKRVVPPPDVMQTAVEEVLAGAKLRPTARKYDIDKETLNRYVKKRSLVAPADNIAYSPDFKTALVFTHEEEALLSDYLVRASQMHHGLTVTCARQLAFQFARANHKRYSKKWDEKFIAGYDCPEILRPLPKAGPRKQITRPKRGSSRILTDTPEKDAIEAEASARKMKKVVPLKHGNLFLEKKKSVQKPATPPQSSSSDEEEQIQSGGSSEDVSDVESYEREMLQMKALEDLKTLQAGDFVLVKFCTKTSIVHYVGQQDQKLFETEEILTQKVIEG</sequence>
<name>A0A9N9QKT7_9CUCU</name>
<gene>
    <name evidence="2" type="ORF">CEUTPL_LOCUS3420</name>
</gene>
<evidence type="ECO:0000256" key="1">
    <source>
        <dbReference type="SAM" id="MobiDB-lite"/>
    </source>
</evidence>
<organism evidence="2 3">
    <name type="scientific">Ceutorhynchus assimilis</name>
    <name type="common">cabbage seed weevil</name>
    <dbReference type="NCBI Taxonomy" id="467358"/>
    <lineage>
        <taxon>Eukaryota</taxon>
        <taxon>Metazoa</taxon>
        <taxon>Ecdysozoa</taxon>
        <taxon>Arthropoda</taxon>
        <taxon>Hexapoda</taxon>
        <taxon>Insecta</taxon>
        <taxon>Pterygota</taxon>
        <taxon>Neoptera</taxon>
        <taxon>Endopterygota</taxon>
        <taxon>Coleoptera</taxon>
        <taxon>Polyphaga</taxon>
        <taxon>Cucujiformia</taxon>
        <taxon>Curculionidae</taxon>
        <taxon>Ceutorhynchinae</taxon>
        <taxon>Ceutorhynchus</taxon>
    </lineage>
</organism>
<dbReference type="EMBL" id="OU892288">
    <property type="protein sequence ID" value="CAG9762746.1"/>
    <property type="molecule type" value="Genomic_DNA"/>
</dbReference>
<evidence type="ECO:0000313" key="2">
    <source>
        <dbReference type="EMBL" id="CAG9762746.1"/>
    </source>
</evidence>
<feature type="region of interest" description="Disordered" evidence="1">
    <location>
        <begin position="312"/>
        <end position="348"/>
    </location>
</feature>
<evidence type="ECO:0008006" key="4">
    <source>
        <dbReference type="Google" id="ProtNLM"/>
    </source>
</evidence>
<feature type="compositionally biased region" description="Basic residues" evidence="1">
    <location>
        <begin position="263"/>
        <end position="275"/>
    </location>
</feature>
<feature type="region of interest" description="Disordered" evidence="1">
    <location>
        <begin position="261"/>
        <end position="285"/>
    </location>
</feature>
<dbReference type="OrthoDB" id="6737911at2759"/>
<protein>
    <recommendedName>
        <fullName evidence="4">HTH psq-type domain-containing protein</fullName>
    </recommendedName>
</protein>
<accession>A0A9N9QKT7</accession>
<keyword evidence="3" id="KW-1185">Reference proteome</keyword>
<dbReference type="AlphaFoldDB" id="A0A9N9QKT7"/>
<reference evidence="2" key="1">
    <citation type="submission" date="2022-01" db="EMBL/GenBank/DDBJ databases">
        <authorList>
            <person name="King R."/>
        </authorList>
    </citation>
    <scope>NUCLEOTIDE SEQUENCE</scope>
</reference>
<proteinExistence type="predicted"/>